<name>A0A1M7XTU9_9VIRU</name>
<sequence length="454" mass="51337">MQSLTSLAFSRLPVEDYSTLVKEGYVLPEEFGTWETWRERAVRDFGISAEYFDLPLYDYPTLGKRNVSPQYRYLEIQTKFYLSPECAASLSPDGEINGIYESLTGVYESLRRNDAEMVLFFAERLKPNALELLKRKIRSGGILAQVPNYRPGGYDIFYFRTLALRTLADYLFKKTAVTTLRKAGLYPEKWQLAVEEAASDLSSFAPYKLGNPHQSKLGILYLISLGRRDVFEYAKSSLMRHSPESDLVSNTLGKISTNELLHATLASGDIGFFEETKKYISYSLSNSPPVMNVYASLPLFLTPFKQKLGDSYIPQELFNCVAYSGNAHIFLYLRDYARNIVSLEDDVLFSGYYVHNRPEGFFSICTLGGSYLSSFVTTDIDIDYYALGTYTSIDSSWTSYRVLSKNLGYVEAVSSFYPYLSDVTKRVIKDVAVNGYPLSLLIMGTLDNLPPLTG</sequence>
<dbReference type="RefSeq" id="YP_009328981.1">
    <property type="nucleotide sequence ID" value="NC_032108.1"/>
</dbReference>
<protein>
    <submittedName>
        <fullName evidence="1">Uncharacterized protein</fullName>
    </submittedName>
</protein>
<evidence type="ECO:0000313" key="2">
    <source>
        <dbReference type="Proteomes" id="UP000201465"/>
    </source>
</evidence>
<gene>
    <name evidence="1" type="ORF">BQ3484_41</name>
</gene>
<dbReference type="Proteomes" id="UP000201465">
    <property type="component" value="Segment"/>
</dbReference>
<keyword evidence="2" id="KW-1185">Reference proteome</keyword>
<accession>A0A1M7XTU9</accession>
<dbReference type="EMBL" id="LT671577">
    <property type="protein sequence ID" value="SHO33109.1"/>
    <property type="molecule type" value="Genomic_DNA"/>
</dbReference>
<evidence type="ECO:0000313" key="1">
    <source>
        <dbReference type="EMBL" id="SHO33109.1"/>
    </source>
</evidence>
<reference evidence="1 2" key="1">
    <citation type="submission" date="2016-11" db="EMBL/GenBank/DDBJ databases">
        <authorList>
            <consortium name="Urmite Genomes"/>
        </authorList>
    </citation>
    <scope>NUCLEOTIDE SEQUENCE [LARGE SCALE GENOMIC DNA]</scope>
    <source>
        <strain evidence="1 2">A11</strain>
    </source>
</reference>
<proteinExistence type="predicted"/>
<dbReference type="OrthoDB" id="40442at10239"/>
<dbReference type="GeneID" id="30523375"/>
<dbReference type="KEGG" id="vg:30523375"/>
<organism evidence="1 2">
    <name type="scientific">Cedratvirus A11</name>
    <dbReference type="NCBI Taxonomy" id="1903266"/>
    <lineage>
        <taxon>Viruses</taxon>
        <taxon>Pithoviruses</taxon>
        <taxon>Orthocedratvirinae</taxon>
        <taxon>Alphacedratvirus</taxon>
        <taxon>Alphacedratvirus aljazairmassiliense</taxon>
    </lineage>
</organism>